<accession>A0AAD4ZBD4</accession>
<keyword evidence="3" id="KW-1185">Reference proteome</keyword>
<proteinExistence type="predicted"/>
<keyword evidence="1" id="KW-0472">Membrane</keyword>
<keyword evidence="1" id="KW-1133">Transmembrane helix</keyword>
<evidence type="ECO:0000256" key="1">
    <source>
        <dbReference type="SAM" id="Phobius"/>
    </source>
</evidence>
<comment type="caution">
    <text evidence="2">The sequence shown here is derived from an EMBL/GenBank/DDBJ whole genome shotgun (WGS) entry which is preliminary data.</text>
</comment>
<dbReference type="Proteomes" id="UP001054821">
    <property type="component" value="Chromosome 3"/>
</dbReference>
<gene>
    <name evidence="2" type="ORF">L3X38_018701</name>
</gene>
<dbReference type="EMBL" id="JAJFAZ020000003">
    <property type="protein sequence ID" value="KAI5339429.1"/>
    <property type="molecule type" value="Genomic_DNA"/>
</dbReference>
<evidence type="ECO:0000313" key="2">
    <source>
        <dbReference type="EMBL" id="KAI5339429.1"/>
    </source>
</evidence>
<protein>
    <submittedName>
        <fullName evidence="2">Uncharacterized protein</fullName>
    </submittedName>
</protein>
<name>A0AAD4ZBD4_PRUDU</name>
<dbReference type="AlphaFoldDB" id="A0AAD4ZBD4"/>
<keyword evidence="1" id="KW-0812">Transmembrane</keyword>
<evidence type="ECO:0000313" key="3">
    <source>
        <dbReference type="Proteomes" id="UP001054821"/>
    </source>
</evidence>
<sequence length="107" mass="11456">MPNLYKYKAYLHSSSNCKLVILYFLTCEGDFDGVYYLSRRGVVVHTKVGPAGCRRDVVAGVINGEDYLGLAVRHLGSFIIAAAGTGGSGWVVVAATAVLFKSCAMTF</sequence>
<organism evidence="2 3">
    <name type="scientific">Prunus dulcis</name>
    <name type="common">Almond</name>
    <name type="synonym">Amygdalus dulcis</name>
    <dbReference type="NCBI Taxonomy" id="3755"/>
    <lineage>
        <taxon>Eukaryota</taxon>
        <taxon>Viridiplantae</taxon>
        <taxon>Streptophyta</taxon>
        <taxon>Embryophyta</taxon>
        <taxon>Tracheophyta</taxon>
        <taxon>Spermatophyta</taxon>
        <taxon>Magnoliopsida</taxon>
        <taxon>eudicotyledons</taxon>
        <taxon>Gunneridae</taxon>
        <taxon>Pentapetalae</taxon>
        <taxon>rosids</taxon>
        <taxon>fabids</taxon>
        <taxon>Rosales</taxon>
        <taxon>Rosaceae</taxon>
        <taxon>Amygdaloideae</taxon>
        <taxon>Amygdaleae</taxon>
        <taxon>Prunus</taxon>
    </lineage>
</organism>
<feature type="transmembrane region" description="Helical" evidence="1">
    <location>
        <begin position="78"/>
        <end position="100"/>
    </location>
</feature>
<reference evidence="2 3" key="1">
    <citation type="journal article" date="2022" name="G3 (Bethesda)">
        <title>Whole-genome sequence and methylome profiling of the almond [Prunus dulcis (Mill.) D.A. Webb] cultivar 'Nonpareil'.</title>
        <authorList>
            <person name="D'Amico-Willman K.M."/>
            <person name="Ouma W.Z."/>
            <person name="Meulia T."/>
            <person name="Sideli G.M."/>
            <person name="Gradziel T.M."/>
            <person name="Fresnedo-Ramirez J."/>
        </authorList>
    </citation>
    <scope>NUCLEOTIDE SEQUENCE [LARGE SCALE GENOMIC DNA]</scope>
    <source>
        <strain evidence="2">Clone GOH B32 T37-40</strain>
    </source>
</reference>